<dbReference type="Pfam" id="PF03427">
    <property type="entry name" value="CBM_19"/>
    <property type="match status" value="1"/>
</dbReference>
<dbReference type="PROSITE" id="PS51910">
    <property type="entry name" value="GH18_2"/>
    <property type="match status" value="1"/>
</dbReference>
<dbReference type="PROSITE" id="PS01095">
    <property type="entry name" value="GH18_1"/>
    <property type="match status" value="1"/>
</dbReference>
<evidence type="ECO:0000256" key="8">
    <source>
        <dbReference type="RuleBase" id="RU004453"/>
    </source>
</evidence>
<dbReference type="GO" id="GO:0008843">
    <property type="term" value="F:endochitinase activity"/>
    <property type="evidence" value="ECO:0007669"/>
    <property type="project" value="UniProtKB-EC"/>
</dbReference>
<dbReference type="InterPro" id="IPR005089">
    <property type="entry name" value="CBM19"/>
</dbReference>
<dbReference type="GO" id="GO:0000272">
    <property type="term" value="P:polysaccharide catabolic process"/>
    <property type="evidence" value="ECO:0007669"/>
    <property type="project" value="UniProtKB-KW"/>
</dbReference>
<evidence type="ECO:0000256" key="7">
    <source>
        <dbReference type="RuleBase" id="RU000489"/>
    </source>
</evidence>
<dbReference type="InterPro" id="IPR011583">
    <property type="entry name" value="Chitinase_II/V-like_cat"/>
</dbReference>
<keyword evidence="6" id="KW-0624">Polysaccharide degradation</keyword>
<evidence type="ECO:0000256" key="6">
    <source>
        <dbReference type="ARBA" id="ARBA00023326"/>
    </source>
</evidence>
<evidence type="ECO:0000313" key="12">
    <source>
        <dbReference type="EMBL" id="ORX70701.1"/>
    </source>
</evidence>
<dbReference type="SUPFAM" id="SSF51445">
    <property type="entry name" value="(Trans)glycosidases"/>
    <property type="match status" value="1"/>
</dbReference>
<dbReference type="GeneID" id="63803920"/>
<keyword evidence="5 7" id="KW-0326">Glycosidase</keyword>
<dbReference type="AlphaFoldDB" id="A0A1Y1WAZ1"/>
<dbReference type="EMBL" id="MCFD01000005">
    <property type="protein sequence ID" value="ORX70701.1"/>
    <property type="molecule type" value="Genomic_DNA"/>
</dbReference>
<comment type="similarity">
    <text evidence="8">Belongs to the glycosyl hydrolase 18 family.</text>
</comment>
<keyword evidence="3" id="KW-0146">Chitin degradation</keyword>
<evidence type="ECO:0000256" key="1">
    <source>
        <dbReference type="ARBA" id="ARBA00000822"/>
    </source>
</evidence>
<dbReference type="Pfam" id="PF00704">
    <property type="entry name" value="Glyco_hydro_18"/>
    <property type="match status" value="1"/>
</dbReference>
<feature type="compositionally biased region" description="Low complexity" evidence="9">
    <location>
        <begin position="431"/>
        <end position="450"/>
    </location>
</feature>
<evidence type="ECO:0000256" key="10">
    <source>
        <dbReference type="SAM" id="SignalP"/>
    </source>
</evidence>
<name>A0A1Y1WAZ1_9FUNG</name>
<feature type="signal peptide" evidence="10">
    <location>
        <begin position="1"/>
        <end position="21"/>
    </location>
</feature>
<reference evidence="12 13" key="1">
    <citation type="submission" date="2016-07" db="EMBL/GenBank/DDBJ databases">
        <title>Pervasive Adenine N6-methylation of Active Genes in Fungi.</title>
        <authorList>
            <consortium name="DOE Joint Genome Institute"/>
            <person name="Mondo S.J."/>
            <person name="Dannebaum R.O."/>
            <person name="Kuo R.C."/>
            <person name="Labutti K."/>
            <person name="Haridas S."/>
            <person name="Kuo A."/>
            <person name="Salamov A."/>
            <person name="Ahrendt S.R."/>
            <person name="Lipzen A."/>
            <person name="Sullivan W."/>
            <person name="Andreopoulos W.B."/>
            <person name="Clum A."/>
            <person name="Lindquist E."/>
            <person name="Daum C."/>
            <person name="Ramamoorthy G.K."/>
            <person name="Gryganskyi A."/>
            <person name="Culley D."/>
            <person name="Magnuson J.K."/>
            <person name="James T.Y."/>
            <person name="O'Malley M.A."/>
            <person name="Stajich J.E."/>
            <person name="Spatafora J.W."/>
            <person name="Visel A."/>
            <person name="Grigoriev I.V."/>
        </authorList>
    </citation>
    <scope>NUCLEOTIDE SEQUENCE [LARGE SCALE GENOMIC DNA]</scope>
    <source>
        <strain evidence="12 13">ATCC 12442</strain>
    </source>
</reference>
<dbReference type="SMART" id="SM00636">
    <property type="entry name" value="Glyco_18"/>
    <property type="match status" value="1"/>
</dbReference>
<accession>A0A1Y1WAZ1</accession>
<dbReference type="InterPro" id="IPR017853">
    <property type="entry name" value="GH"/>
</dbReference>
<dbReference type="InterPro" id="IPR029070">
    <property type="entry name" value="Chitinase_insertion_sf"/>
</dbReference>
<protein>
    <recommendedName>
        <fullName evidence="11">GH18 domain-containing protein</fullName>
    </recommendedName>
</protein>
<keyword evidence="4" id="KW-0119">Carbohydrate metabolism</keyword>
<evidence type="ECO:0000256" key="3">
    <source>
        <dbReference type="ARBA" id="ARBA00023024"/>
    </source>
</evidence>
<feature type="region of interest" description="Disordered" evidence="9">
    <location>
        <begin position="393"/>
        <end position="454"/>
    </location>
</feature>
<comment type="caution">
    <text evidence="12">The sequence shown here is derived from an EMBL/GenBank/DDBJ whole genome shotgun (WGS) entry which is preliminary data.</text>
</comment>
<dbReference type="InterPro" id="IPR001223">
    <property type="entry name" value="Glyco_hydro18_cat"/>
</dbReference>
<dbReference type="Gene3D" id="3.20.20.80">
    <property type="entry name" value="Glycosidases"/>
    <property type="match status" value="1"/>
</dbReference>
<evidence type="ECO:0000256" key="5">
    <source>
        <dbReference type="ARBA" id="ARBA00023295"/>
    </source>
</evidence>
<dbReference type="PANTHER" id="PTHR11177:SF392">
    <property type="entry name" value="HAP41P"/>
    <property type="match status" value="1"/>
</dbReference>
<dbReference type="GO" id="GO:0006032">
    <property type="term" value="P:chitin catabolic process"/>
    <property type="evidence" value="ECO:0007669"/>
    <property type="project" value="UniProtKB-KW"/>
</dbReference>
<evidence type="ECO:0000256" key="4">
    <source>
        <dbReference type="ARBA" id="ARBA00023277"/>
    </source>
</evidence>
<feature type="compositionally biased region" description="Low complexity" evidence="9">
    <location>
        <begin position="409"/>
        <end position="418"/>
    </location>
</feature>
<evidence type="ECO:0000256" key="9">
    <source>
        <dbReference type="SAM" id="MobiDB-lite"/>
    </source>
</evidence>
<feature type="domain" description="GH18" evidence="11">
    <location>
        <begin position="24"/>
        <end position="399"/>
    </location>
</feature>
<dbReference type="SUPFAM" id="SSF54556">
    <property type="entry name" value="Chitinase insertion domain"/>
    <property type="match status" value="1"/>
</dbReference>
<evidence type="ECO:0000313" key="13">
    <source>
        <dbReference type="Proteomes" id="UP000193922"/>
    </source>
</evidence>
<dbReference type="GO" id="GO:0005576">
    <property type="term" value="C:extracellular region"/>
    <property type="evidence" value="ECO:0007669"/>
    <property type="project" value="TreeGrafter"/>
</dbReference>
<feature type="chain" id="PRO_5013367760" description="GH18 domain-containing protein" evidence="10">
    <location>
        <begin position="22"/>
        <end position="526"/>
    </location>
</feature>
<sequence>MFNFSLAVYLLLLLHIAGTFAKPPVVVGYYPTWKRQAIAAVDISKYTHVNVAFAIPKEDGSLTFEGDWFMDSTVKELHGKNVKVLVSVGGWTGSNHFSNILKSDDKFNRLVGSMAYYVKNYNLDGIDIDWEYPGRIGNECNAYDATNDAPNFLRFLQALRTRFNNDFGSRTKLITLAVRVQPFDGPNGPLADVSEFAKVVDYANLMQYDLNGPWNPETGPNAPFDYQQGKSAPFSFTTAIDSWTNAGWPANQLNAGLGFYGRSTKAIVDMRQDPDNQYQPQLHEVPLGDSEDGPWYDACAGSTSNSGTWQWRHLRDQGVLVSPTSSNPQWMRQWDNTTKTPWLFNPQSNIYLSYDDTDSIRIKSDYAAERGLAGVMVWSINMDHDGELVKAARSFGGNSGKNDQPPLAPASSAPASGSTPIQGDRPGGTISTSADPSPSSSEPSPPASGSQLIPGNPCGMNGSYQCIDGGGRNSAYVVCHNEKWLARSCAPGTVCLELGRSILCGWPVFARIVASANKFAHGLSIA</sequence>
<dbReference type="InterPro" id="IPR001579">
    <property type="entry name" value="Glyco_hydro_18_chit_AS"/>
</dbReference>
<dbReference type="STRING" id="61395.A0A1Y1WAZ1"/>
<gene>
    <name evidence="12" type="ORF">DL89DRAFT_266866</name>
</gene>
<dbReference type="RefSeq" id="XP_040744280.1">
    <property type="nucleotide sequence ID" value="XM_040887272.1"/>
</dbReference>
<proteinExistence type="inferred from homology"/>
<keyword evidence="10" id="KW-0732">Signal</keyword>
<dbReference type="GO" id="GO:0008061">
    <property type="term" value="F:chitin binding"/>
    <property type="evidence" value="ECO:0007669"/>
    <property type="project" value="InterPro"/>
</dbReference>
<evidence type="ECO:0000256" key="2">
    <source>
        <dbReference type="ARBA" id="ARBA00022801"/>
    </source>
</evidence>
<dbReference type="InterPro" id="IPR050314">
    <property type="entry name" value="Glycosyl_Hydrlase_18"/>
</dbReference>
<organism evidence="12 13">
    <name type="scientific">Linderina pennispora</name>
    <dbReference type="NCBI Taxonomy" id="61395"/>
    <lineage>
        <taxon>Eukaryota</taxon>
        <taxon>Fungi</taxon>
        <taxon>Fungi incertae sedis</taxon>
        <taxon>Zoopagomycota</taxon>
        <taxon>Kickxellomycotina</taxon>
        <taxon>Kickxellomycetes</taxon>
        <taxon>Kickxellales</taxon>
        <taxon>Kickxellaceae</taxon>
        <taxon>Linderina</taxon>
    </lineage>
</organism>
<dbReference type="Gene3D" id="3.10.50.10">
    <property type="match status" value="1"/>
</dbReference>
<comment type="catalytic activity">
    <reaction evidence="1">
        <text>Random endo-hydrolysis of N-acetyl-beta-D-glucosaminide (1-&gt;4)-beta-linkages in chitin and chitodextrins.</text>
        <dbReference type="EC" id="3.2.1.14"/>
    </reaction>
</comment>
<keyword evidence="2 7" id="KW-0378">Hydrolase</keyword>
<keyword evidence="13" id="KW-1185">Reference proteome</keyword>
<evidence type="ECO:0000259" key="11">
    <source>
        <dbReference type="PROSITE" id="PS51910"/>
    </source>
</evidence>
<dbReference type="PANTHER" id="PTHR11177">
    <property type="entry name" value="CHITINASE"/>
    <property type="match status" value="1"/>
</dbReference>
<dbReference type="Proteomes" id="UP000193922">
    <property type="component" value="Unassembled WGS sequence"/>
</dbReference>
<dbReference type="OrthoDB" id="76388at2759"/>